<feature type="transmembrane region" description="Helical" evidence="4">
    <location>
        <begin position="187"/>
        <end position="208"/>
    </location>
</feature>
<evidence type="ECO:0000259" key="5">
    <source>
        <dbReference type="PROSITE" id="PS50850"/>
    </source>
</evidence>
<evidence type="ECO:0000256" key="3">
    <source>
        <dbReference type="SAM" id="MobiDB-lite"/>
    </source>
</evidence>
<dbReference type="Proteomes" id="UP000799438">
    <property type="component" value="Unassembled WGS sequence"/>
</dbReference>
<dbReference type="InterPro" id="IPR036259">
    <property type="entry name" value="MFS_trans_sf"/>
</dbReference>
<feature type="domain" description="Major facilitator superfamily (MFS) profile" evidence="5">
    <location>
        <begin position="29"/>
        <end position="409"/>
    </location>
</feature>
<name>A0A6A6B1D4_9PEZI</name>
<dbReference type="PANTHER" id="PTHR11360:SF319">
    <property type="entry name" value="MAJOR FACILITATOR SUPERFAMILY (MFS) PROFILE DOMAIN-CONTAINING PROTEIN"/>
    <property type="match status" value="1"/>
</dbReference>
<protein>
    <recommendedName>
        <fullName evidence="5">Major facilitator superfamily (MFS) profile domain-containing protein</fullName>
    </recommendedName>
</protein>
<proteinExistence type="inferred from homology"/>
<dbReference type="SUPFAM" id="SSF103473">
    <property type="entry name" value="MFS general substrate transporter"/>
    <property type="match status" value="1"/>
</dbReference>
<sequence length="416" mass="43255">MASKTPQETPTPSTPSPDPAPDGGARAWLVAAGAASVFFCCLGFANSFGTLQAYYLTHQLRGESADAVAWIGSLGAFLQFAAGLVGGPLFDRWGTQVVRPAAVVYLAAMMLLSLCTTYWQLMLAQGVLMGLATGFLQLPAFAAVAQHFSRKRASALGLAVSGSSIGGVVLPIALSKMLNSSALSFGWSIRITAFLLLPFMAFAALALRPCLPPRTTAFWLPYAFKEPRFLLLTLALFFAFTGMFTPLFYLPSYASTVVGTPATLAGYLLAILNAASTLGRIVPGVLADRYGRLNMFAGGTLATAIVVFCLDEVRSTAALIVYAVVFGFASGTIVSGASAAFAACPADVRDVGTYMGMGMAVSALGGLIGPPVCGALVQRYGGFLEVAVFSGAMCFCGGCVSLLAKLTTPQGIWGRV</sequence>
<accession>A0A6A6B1D4</accession>
<keyword evidence="7" id="KW-1185">Reference proteome</keyword>
<feature type="transmembrane region" description="Helical" evidence="4">
    <location>
        <begin position="354"/>
        <end position="377"/>
    </location>
</feature>
<feature type="transmembrane region" description="Helical" evidence="4">
    <location>
        <begin position="319"/>
        <end position="342"/>
    </location>
</feature>
<feature type="transmembrane region" description="Helical" evidence="4">
    <location>
        <begin position="127"/>
        <end position="148"/>
    </location>
</feature>
<feature type="transmembrane region" description="Helical" evidence="4">
    <location>
        <begin position="229"/>
        <end position="250"/>
    </location>
</feature>
<feature type="transmembrane region" description="Helical" evidence="4">
    <location>
        <begin position="383"/>
        <end position="404"/>
    </location>
</feature>
<dbReference type="GeneID" id="54302867"/>
<dbReference type="AlphaFoldDB" id="A0A6A6B1D4"/>
<evidence type="ECO:0000256" key="2">
    <source>
        <dbReference type="ARBA" id="ARBA00006727"/>
    </source>
</evidence>
<comment type="subcellular location">
    <subcellularLocation>
        <location evidence="1">Membrane</location>
        <topology evidence="1">Multi-pass membrane protein</topology>
    </subcellularLocation>
</comment>
<feature type="transmembrane region" description="Helical" evidence="4">
    <location>
        <begin position="27"/>
        <end position="48"/>
    </location>
</feature>
<dbReference type="GO" id="GO:0016020">
    <property type="term" value="C:membrane"/>
    <property type="evidence" value="ECO:0007669"/>
    <property type="project" value="UniProtKB-SubCell"/>
</dbReference>
<keyword evidence="4" id="KW-1133">Transmembrane helix</keyword>
<comment type="similarity">
    <text evidence="2">Belongs to the major facilitator superfamily. Monocarboxylate porter (TC 2.A.1.13) family.</text>
</comment>
<evidence type="ECO:0000313" key="7">
    <source>
        <dbReference type="Proteomes" id="UP000799438"/>
    </source>
</evidence>
<dbReference type="EMBL" id="ML995503">
    <property type="protein sequence ID" value="KAF2137398.1"/>
    <property type="molecule type" value="Genomic_DNA"/>
</dbReference>
<dbReference type="Pfam" id="PF07690">
    <property type="entry name" value="MFS_1"/>
    <property type="match status" value="1"/>
</dbReference>
<feature type="region of interest" description="Disordered" evidence="3">
    <location>
        <begin position="1"/>
        <end position="21"/>
    </location>
</feature>
<organism evidence="6 7">
    <name type="scientific">Aplosporella prunicola CBS 121167</name>
    <dbReference type="NCBI Taxonomy" id="1176127"/>
    <lineage>
        <taxon>Eukaryota</taxon>
        <taxon>Fungi</taxon>
        <taxon>Dikarya</taxon>
        <taxon>Ascomycota</taxon>
        <taxon>Pezizomycotina</taxon>
        <taxon>Dothideomycetes</taxon>
        <taxon>Dothideomycetes incertae sedis</taxon>
        <taxon>Botryosphaeriales</taxon>
        <taxon>Aplosporellaceae</taxon>
        <taxon>Aplosporella</taxon>
    </lineage>
</organism>
<evidence type="ECO:0000256" key="4">
    <source>
        <dbReference type="SAM" id="Phobius"/>
    </source>
</evidence>
<dbReference type="Gene3D" id="1.20.1250.20">
    <property type="entry name" value="MFS general substrate transporter like domains"/>
    <property type="match status" value="2"/>
</dbReference>
<gene>
    <name evidence="6" type="ORF">K452DRAFT_341141</name>
</gene>
<dbReference type="PANTHER" id="PTHR11360">
    <property type="entry name" value="MONOCARBOXYLATE TRANSPORTER"/>
    <property type="match status" value="1"/>
</dbReference>
<keyword evidence="4" id="KW-0472">Membrane</keyword>
<evidence type="ECO:0000313" key="6">
    <source>
        <dbReference type="EMBL" id="KAF2137398.1"/>
    </source>
</evidence>
<dbReference type="InterPro" id="IPR020846">
    <property type="entry name" value="MFS_dom"/>
</dbReference>
<feature type="transmembrane region" description="Helical" evidence="4">
    <location>
        <begin position="262"/>
        <end position="281"/>
    </location>
</feature>
<keyword evidence="4" id="KW-0812">Transmembrane</keyword>
<reference evidence="6" key="1">
    <citation type="journal article" date="2020" name="Stud. Mycol.">
        <title>101 Dothideomycetes genomes: a test case for predicting lifestyles and emergence of pathogens.</title>
        <authorList>
            <person name="Haridas S."/>
            <person name="Albert R."/>
            <person name="Binder M."/>
            <person name="Bloem J."/>
            <person name="Labutti K."/>
            <person name="Salamov A."/>
            <person name="Andreopoulos B."/>
            <person name="Baker S."/>
            <person name="Barry K."/>
            <person name="Bills G."/>
            <person name="Bluhm B."/>
            <person name="Cannon C."/>
            <person name="Castanera R."/>
            <person name="Culley D."/>
            <person name="Daum C."/>
            <person name="Ezra D."/>
            <person name="Gonzalez J."/>
            <person name="Henrissat B."/>
            <person name="Kuo A."/>
            <person name="Liang C."/>
            <person name="Lipzen A."/>
            <person name="Lutzoni F."/>
            <person name="Magnuson J."/>
            <person name="Mondo S."/>
            <person name="Nolan M."/>
            <person name="Ohm R."/>
            <person name="Pangilinan J."/>
            <person name="Park H.-J."/>
            <person name="Ramirez L."/>
            <person name="Alfaro M."/>
            <person name="Sun H."/>
            <person name="Tritt A."/>
            <person name="Yoshinaga Y."/>
            <person name="Zwiers L.-H."/>
            <person name="Turgeon B."/>
            <person name="Goodwin S."/>
            <person name="Spatafora J."/>
            <person name="Crous P."/>
            <person name="Grigoriev I."/>
        </authorList>
    </citation>
    <scope>NUCLEOTIDE SEQUENCE</scope>
    <source>
        <strain evidence="6">CBS 121167</strain>
    </source>
</reference>
<dbReference type="InterPro" id="IPR011701">
    <property type="entry name" value="MFS"/>
</dbReference>
<dbReference type="RefSeq" id="XP_033393114.1">
    <property type="nucleotide sequence ID" value="XM_033545361.1"/>
</dbReference>
<feature type="transmembrane region" description="Helical" evidence="4">
    <location>
        <begin position="68"/>
        <end position="90"/>
    </location>
</feature>
<dbReference type="OrthoDB" id="5667at2759"/>
<feature type="transmembrane region" description="Helical" evidence="4">
    <location>
        <begin position="155"/>
        <end position="175"/>
    </location>
</feature>
<dbReference type="InterPro" id="IPR050327">
    <property type="entry name" value="Proton-linked_MCT"/>
</dbReference>
<feature type="transmembrane region" description="Helical" evidence="4">
    <location>
        <begin position="102"/>
        <end position="121"/>
    </location>
</feature>
<evidence type="ECO:0000256" key="1">
    <source>
        <dbReference type="ARBA" id="ARBA00004141"/>
    </source>
</evidence>
<dbReference type="GO" id="GO:0022857">
    <property type="term" value="F:transmembrane transporter activity"/>
    <property type="evidence" value="ECO:0007669"/>
    <property type="project" value="InterPro"/>
</dbReference>
<dbReference type="PROSITE" id="PS50850">
    <property type="entry name" value="MFS"/>
    <property type="match status" value="1"/>
</dbReference>